<evidence type="ECO:0000313" key="7">
    <source>
        <dbReference type="EMBL" id="MFD2865797.1"/>
    </source>
</evidence>
<dbReference type="CDD" id="cd16031">
    <property type="entry name" value="G6S_like"/>
    <property type="match status" value="1"/>
</dbReference>
<evidence type="ECO:0000256" key="4">
    <source>
        <dbReference type="ARBA" id="ARBA00023180"/>
    </source>
</evidence>
<dbReference type="PANTHER" id="PTHR43108">
    <property type="entry name" value="N-ACETYLGLUCOSAMINE-6-SULFATASE FAMILY MEMBER"/>
    <property type="match status" value="1"/>
</dbReference>
<evidence type="ECO:0000256" key="3">
    <source>
        <dbReference type="ARBA" id="ARBA00022801"/>
    </source>
</evidence>
<dbReference type="Pfam" id="PF00884">
    <property type="entry name" value="Sulfatase"/>
    <property type="match status" value="1"/>
</dbReference>
<dbReference type="InterPro" id="IPR017850">
    <property type="entry name" value="Alkaline_phosphatase_core_sf"/>
</dbReference>
<evidence type="ECO:0000313" key="8">
    <source>
        <dbReference type="Proteomes" id="UP001597601"/>
    </source>
</evidence>
<keyword evidence="2 5" id="KW-0732">Signal</keyword>
<dbReference type="SUPFAM" id="SSF53649">
    <property type="entry name" value="Alkaline phosphatase-like"/>
    <property type="match status" value="1"/>
</dbReference>
<gene>
    <name evidence="7" type="ORF">ACFSYC_13945</name>
</gene>
<dbReference type="InterPro" id="IPR000917">
    <property type="entry name" value="Sulfatase_N"/>
</dbReference>
<feature type="domain" description="Sulfatase N-terminal" evidence="6">
    <location>
        <begin position="43"/>
        <end position="371"/>
    </location>
</feature>
<dbReference type="InterPro" id="IPR024607">
    <property type="entry name" value="Sulfatase_CS"/>
</dbReference>
<protein>
    <submittedName>
        <fullName evidence="7">Sulfatase</fullName>
    </submittedName>
</protein>
<feature type="signal peptide" evidence="5">
    <location>
        <begin position="1"/>
        <end position="20"/>
    </location>
</feature>
<evidence type="ECO:0000256" key="5">
    <source>
        <dbReference type="SAM" id="SignalP"/>
    </source>
</evidence>
<organism evidence="7 8">
    <name type="scientific">Mucilaginibacter antarcticus</name>
    <dbReference type="NCBI Taxonomy" id="1855725"/>
    <lineage>
        <taxon>Bacteria</taxon>
        <taxon>Pseudomonadati</taxon>
        <taxon>Bacteroidota</taxon>
        <taxon>Sphingobacteriia</taxon>
        <taxon>Sphingobacteriales</taxon>
        <taxon>Sphingobacteriaceae</taxon>
        <taxon>Mucilaginibacter</taxon>
    </lineage>
</organism>
<dbReference type="PROSITE" id="PS00149">
    <property type="entry name" value="SULFATASE_2"/>
    <property type="match status" value="1"/>
</dbReference>
<keyword evidence="4" id="KW-0325">Glycoprotein</keyword>
<dbReference type="RefSeq" id="WP_377128781.1">
    <property type="nucleotide sequence ID" value="NZ_JBHUON010000017.1"/>
</dbReference>
<comment type="similarity">
    <text evidence="1">Belongs to the sulfatase family.</text>
</comment>
<keyword evidence="8" id="KW-1185">Reference proteome</keyword>
<proteinExistence type="inferred from homology"/>
<keyword evidence="3" id="KW-0378">Hydrolase</keyword>
<name>A0ABW5XRX6_9SPHI</name>
<sequence>MKRLYTLLLAKFVLVSVVFAQTAVVSQPKGSLKLSKTGTGKPRNIIYILADDHRYDALGFLHTQDFIETPNLDRMAREGAYLPNAFVNNSLCSPSRATILTGLYSHKHTVIDNNHSVPPNLVFFPQYLQKVGYQTAMVGKWHAGNDGDDPKRGFDYWVSFKGQGSYLLERNGLNVNGQHVKQKGYITDELTDYAIDFLDHRKKDKPFMLYLAHKGVHADFIPAKRDSGRAAKYKFNPPFTMDPKNVTGAPMWVQNQRNSWHGIDFPYHSDLDIGVYYKKYAETLHSVDESVGKVMDYLKKEGLLESTLIVYMGDNGFQFGEHGLIDKRNAYEASMRVPLLAYCPEMIKPGTVVKQVVANIDIAPTLLEAAGLKAPAYMDGMSYLSLLEGNTPPTWRTGLLYEYFWERSFPHTPTMHALRNDQYKYIHYYGIWDTDELYDLKADPLEAKNLIRDINYKTLIQTMNTELFKVLNASNGMSLPLQTDVGGQSNLRNQNGASEAKFPDYLLKDKKADKRK</sequence>
<evidence type="ECO:0000256" key="1">
    <source>
        <dbReference type="ARBA" id="ARBA00008779"/>
    </source>
</evidence>
<evidence type="ECO:0000259" key="6">
    <source>
        <dbReference type="Pfam" id="PF00884"/>
    </source>
</evidence>
<dbReference type="Proteomes" id="UP001597601">
    <property type="component" value="Unassembled WGS sequence"/>
</dbReference>
<dbReference type="Gene3D" id="3.40.720.10">
    <property type="entry name" value="Alkaline Phosphatase, subunit A"/>
    <property type="match status" value="1"/>
</dbReference>
<feature type="chain" id="PRO_5047030984" evidence="5">
    <location>
        <begin position="21"/>
        <end position="516"/>
    </location>
</feature>
<dbReference type="PANTHER" id="PTHR43108:SF8">
    <property type="entry name" value="SD21168P"/>
    <property type="match status" value="1"/>
</dbReference>
<dbReference type="PROSITE" id="PS00523">
    <property type="entry name" value="SULFATASE_1"/>
    <property type="match status" value="1"/>
</dbReference>
<dbReference type="EMBL" id="JBHUON010000017">
    <property type="protein sequence ID" value="MFD2865797.1"/>
    <property type="molecule type" value="Genomic_DNA"/>
</dbReference>
<evidence type="ECO:0000256" key="2">
    <source>
        <dbReference type="ARBA" id="ARBA00022729"/>
    </source>
</evidence>
<reference evidence="8" key="1">
    <citation type="journal article" date="2019" name="Int. J. Syst. Evol. Microbiol.">
        <title>The Global Catalogue of Microorganisms (GCM) 10K type strain sequencing project: providing services to taxonomists for standard genome sequencing and annotation.</title>
        <authorList>
            <consortium name="The Broad Institute Genomics Platform"/>
            <consortium name="The Broad Institute Genome Sequencing Center for Infectious Disease"/>
            <person name="Wu L."/>
            <person name="Ma J."/>
        </authorList>
    </citation>
    <scope>NUCLEOTIDE SEQUENCE [LARGE SCALE GENOMIC DNA]</scope>
    <source>
        <strain evidence="8">KCTC 52232</strain>
    </source>
</reference>
<comment type="caution">
    <text evidence="7">The sequence shown here is derived from an EMBL/GenBank/DDBJ whole genome shotgun (WGS) entry which is preliminary data.</text>
</comment>
<accession>A0ABW5XRX6</accession>